<keyword evidence="2" id="KW-0812">Transmembrane</keyword>
<feature type="region of interest" description="Disordered" evidence="1">
    <location>
        <begin position="278"/>
        <end position="304"/>
    </location>
</feature>
<feature type="transmembrane region" description="Helical" evidence="2">
    <location>
        <begin position="594"/>
        <end position="617"/>
    </location>
</feature>
<keyword evidence="4" id="KW-1185">Reference proteome</keyword>
<protein>
    <submittedName>
        <fullName evidence="3">Uncharacterized protein</fullName>
    </submittedName>
</protein>
<keyword evidence="2" id="KW-0472">Membrane</keyword>
<dbReference type="KEGG" id="fcy:FRACYDRAFT_235387"/>
<gene>
    <name evidence="3" type="ORF">FRACYDRAFT_235387</name>
</gene>
<feature type="compositionally biased region" description="Low complexity" evidence="1">
    <location>
        <begin position="475"/>
        <end position="508"/>
    </location>
</feature>
<name>A0A1E7FMF0_9STRA</name>
<evidence type="ECO:0000313" key="3">
    <source>
        <dbReference type="EMBL" id="OEU19340.1"/>
    </source>
</evidence>
<evidence type="ECO:0000313" key="4">
    <source>
        <dbReference type="Proteomes" id="UP000095751"/>
    </source>
</evidence>
<feature type="transmembrane region" description="Helical" evidence="2">
    <location>
        <begin position="37"/>
        <end position="65"/>
    </location>
</feature>
<feature type="compositionally biased region" description="Polar residues" evidence="1">
    <location>
        <begin position="288"/>
        <end position="298"/>
    </location>
</feature>
<dbReference type="OrthoDB" id="46355at2759"/>
<evidence type="ECO:0000256" key="2">
    <source>
        <dbReference type="SAM" id="Phobius"/>
    </source>
</evidence>
<feature type="region of interest" description="Disordered" evidence="1">
    <location>
        <begin position="468"/>
        <end position="511"/>
    </location>
</feature>
<accession>A0A1E7FMF0</accession>
<keyword evidence="2" id="KW-1133">Transmembrane helix</keyword>
<reference evidence="3 4" key="1">
    <citation type="submission" date="2016-09" db="EMBL/GenBank/DDBJ databases">
        <title>Extensive genetic diversity and differential bi-allelic expression allows diatom success in the polar Southern Ocean.</title>
        <authorList>
            <consortium name="DOE Joint Genome Institute"/>
            <person name="Mock T."/>
            <person name="Otillar R.P."/>
            <person name="Strauss J."/>
            <person name="Dupont C."/>
            <person name="Frickenhaus S."/>
            <person name="Maumus F."/>
            <person name="Mcmullan M."/>
            <person name="Sanges R."/>
            <person name="Schmutz J."/>
            <person name="Toseland A."/>
            <person name="Valas R."/>
            <person name="Veluchamy A."/>
            <person name="Ward B.J."/>
            <person name="Allen A."/>
            <person name="Barry K."/>
            <person name="Falciatore A."/>
            <person name="Ferrante M."/>
            <person name="Fortunato A.E."/>
            <person name="Gloeckner G."/>
            <person name="Gruber A."/>
            <person name="Hipkin R."/>
            <person name="Janech M."/>
            <person name="Kroth P."/>
            <person name="Leese F."/>
            <person name="Lindquist E."/>
            <person name="Lyon B.R."/>
            <person name="Martin J."/>
            <person name="Mayer C."/>
            <person name="Parker M."/>
            <person name="Quesneville H."/>
            <person name="Raymond J."/>
            <person name="Uhlig C."/>
            <person name="Valentin K.U."/>
            <person name="Worden A.Z."/>
            <person name="Armbrust E.V."/>
            <person name="Bowler C."/>
            <person name="Green B."/>
            <person name="Moulton V."/>
            <person name="Van Oosterhout C."/>
            <person name="Grigoriev I."/>
        </authorList>
    </citation>
    <scope>NUCLEOTIDE SEQUENCE [LARGE SCALE GENOMIC DNA]</scope>
    <source>
        <strain evidence="3 4">CCMP1102</strain>
    </source>
</reference>
<evidence type="ECO:0000256" key="1">
    <source>
        <dbReference type="SAM" id="MobiDB-lite"/>
    </source>
</evidence>
<feature type="transmembrane region" description="Helical" evidence="2">
    <location>
        <begin position="563"/>
        <end position="588"/>
    </location>
</feature>
<sequence length="632" mass="70259">MGSSSSSSGVVGRRGGSSWNISYRLFGPTTVHLRHEFYLLISLSMLGYAAIGRDIRYTILISVWLSRNLWIRYLLISCDTYTCVSERTIPGILSPGKFQFNPIENIIDFICTFVLAGQIFDRPKSHIGTVNGFTRYFSWIYGDITYLLRDVEYFFYGTAPASHYNPTKEHNLNSNSGNVVHSPFVTDHALQMEAMKYSTAVGYSGGYLHDTTPPFGLYERSSPPSWIECFYYIMIPATVLGIFCFGRVILLPIPDLVSGSSNIVKSLRTASKKQASSSVLSGVADSGGNKSSHRNSSSKGGGVVVEEMGEKYRDQPWLEQYQSIITDHRFKLICKVALIRLMENVFICAILPRTEFACKTTGQCATKSGLLELSKVMFFAGITSPLRSDYQDGSSGGTGEKPFSVGDNLLRPDTVSAYMIGISVVVTTLSLLLAQAATLNRSHLGITGYLAGGWIAIDDDDDYMLNNKDNKHSSSSDNNNNTSSSKSNKSSSTLQHLQQQQKEQQTSEWEPRKRYKKGDVIKYGRTMYRATTNNPEGVPFDLFLRATYKLFRNELGHPATSRIVAFVSTVQFGLISCLIILILIYQLLLEFDDTLISLLWTLAANLIAVYGTVSVAVPNYNEFDEIARSIFD</sequence>
<feature type="transmembrane region" description="Helical" evidence="2">
    <location>
        <begin position="415"/>
        <end position="434"/>
    </location>
</feature>
<dbReference type="Proteomes" id="UP000095751">
    <property type="component" value="Unassembled WGS sequence"/>
</dbReference>
<dbReference type="AlphaFoldDB" id="A0A1E7FMF0"/>
<proteinExistence type="predicted"/>
<feature type="transmembrane region" description="Helical" evidence="2">
    <location>
        <begin position="229"/>
        <end position="250"/>
    </location>
</feature>
<dbReference type="EMBL" id="KV784355">
    <property type="protein sequence ID" value="OEU19340.1"/>
    <property type="molecule type" value="Genomic_DNA"/>
</dbReference>
<dbReference type="InParanoid" id="A0A1E7FMF0"/>
<organism evidence="3 4">
    <name type="scientific">Fragilariopsis cylindrus CCMP1102</name>
    <dbReference type="NCBI Taxonomy" id="635003"/>
    <lineage>
        <taxon>Eukaryota</taxon>
        <taxon>Sar</taxon>
        <taxon>Stramenopiles</taxon>
        <taxon>Ochrophyta</taxon>
        <taxon>Bacillariophyta</taxon>
        <taxon>Bacillariophyceae</taxon>
        <taxon>Bacillariophycidae</taxon>
        <taxon>Bacillariales</taxon>
        <taxon>Bacillariaceae</taxon>
        <taxon>Fragilariopsis</taxon>
    </lineage>
</organism>